<evidence type="ECO:0000256" key="1">
    <source>
        <dbReference type="SAM" id="MobiDB-lite"/>
    </source>
</evidence>
<evidence type="ECO:0000313" key="3">
    <source>
        <dbReference type="Proteomes" id="UP001160390"/>
    </source>
</evidence>
<keyword evidence="3" id="KW-1185">Reference proteome</keyword>
<dbReference type="EMBL" id="CABFNP030000459">
    <property type="protein sequence ID" value="CAI6020924.1"/>
    <property type="molecule type" value="Genomic_DNA"/>
</dbReference>
<accession>A0AA35PX87</accession>
<organism evidence="2 3">
    <name type="scientific">Clonostachys chloroleuca</name>
    <dbReference type="NCBI Taxonomy" id="1926264"/>
    <lineage>
        <taxon>Eukaryota</taxon>
        <taxon>Fungi</taxon>
        <taxon>Dikarya</taxon>
        <taxon>Ascomycota</taxon>
        <taxon>Pezizomycotina</taxon>
        <taxon>Sordariomycetes</taxon>
        <taxon>Hypocreomycetidae</taxon>
        <taxon>Hypocreales</taxon>
        <taxon>Bionectriaceae</taxon>
        <taxon>Clonostachys</taxon>
    </lineage>
</organism>
<protein>
    <submittedName>
        <fullName evidence="2">Uncharacterized protein</fullName>
    </submittedName>
</protein>
<sequence length="209" mass="21747">MATPAPIIDLAPELGTEEVATAALSVDEAVSPLALAAVASPVSDSTAPVMMLVLTAVLDPEAEVAVLDAPEAVEEESSSSLPSLNGTLILSPVFHTEKAVSSMFPHASSGSDLGGYESPQKHFKPPMAKTGFLIARHASRHPPDETRISSRPTSSRPLDDLKQPCEVGYPSLGSAFGCCVGVAAEAAEARGARRRRPAEMMEKCIVASE</sequence>
<dbReference type="AlphaFoldDB" id="A0AA35PX87"/>
<name>A0AA35PX87_9HYPO</name>
<dbReference type="Proteomes" id="UP001160390">
    <property type="component" value="Unassembled WGS sequence"/>
</dbReference>
<reference evidence="2" key="1">
    <citation type="submission" date="2023-01" db="EMBL/GenBank/DDBJ databases">
        <authorList>
            <person name="Piombo E."/>
        </authorList>
    </citation>
    <scope>NUCLEOTIDE SEQUENCE</scope>
</reference>
<feature type="region of interest" description="Disordered" evidence="1">
    <location>
        <begin position="139"/>
        <end position="159"/>
    </location>
</feature>
<evidence type="ECO:0000313" key="2">
    <source>
        <dbReference type="EMBL" id="CAI6020924.1"/>
    </source>
</evidence>
<gene>
    <name evidence="2" type="ORF">CCHLO57077_00013369</name>
</gene>
<proteinExistence type="predicted"/>
<comment type="caution">
    <text evidence="2">The sequence shown here is derived from an EMBL/GenBank/DDBJ whole genome shotgun (WGS) entry which is preliminary data.</text>
</comment>